<proteinExistence type="predicted"/>
<accession>A0AAV4UBY0</accession>
<name>A0AAV4UBY0_CAEEX</name>
<protein>
    <submittedName>
        <fullName evidence="1">Uncharacterized protein</fullName>
    </submittedName>
</protein>
<dbReference type="AlphaFoldDB" id="A0AAV4UBY0"/>
<evidence type="ECO:0000313" key="1">
    <source>
        <dbReference type="EMBL" id="GIY55251.1"/>
    </source>
</evidence>
<comment type="caution">
    <text evidence="1">The sequence shown here is derived from an EMBL/GenBank/DDBJ whole genome shotgun (WGS) entry which is preliminary data.</text>
</comment>
<reference evidence="1 2" key="1">
    <citation type="submission" date="2021-06" db="EMBL/GenBank/DDBJ databases">
        <title>Caerostris extrusa draft genome.</title>
        <authorList>
            <person name="Kono N."/>
            <person name="Arakawa K."/>
        </authorList>
    </citation>
    <scope>NUCLEOTIDE SEQUENCE [LARGE SCALE GENOMIC DNA]</scope>
</reference>
<evidence type="ECO:0000313" key="2">
    <source>
        <dbReference type="Proteomes" id="UP001054945"/>
    </source>
</evidence>
<gene>
    <name evidence="1" type="ORF">CEXT_774551</name>
</gene>
<dbReference type="Proteomes" id="UP001054945">
    <property type="component" value="Unassembled WGS sequence"/>
</dbReference>
<organism evidence="1 2">
    <name type="scientific">Caerostris extrusa</name>
    <name type="common">Bark spider</name>
    <name type="synonym">Caerostris bankana</name>
    <dbReference type="NCBI Taxonomy" id="172846"/>
    <lineage>
        <taxon>Eukaryota</taxon>
        <taxon>Metazoa</taxon>
        <taxon>Ecdysozoa</taxon>
        <taxon>Arthropoda</taxon>
        <taxon>Chelicerata</taxon>
        <taxon>Arachnida</taxon>
        <taxon>Araneae</taxon>
        <taxon>Araneomorphae</taxon>
        <taxon>Entelegynae</taxon>
        <taxon>Araneoidea</taxon>
        <taxon>Araneidae</taxon>
        <taxon>Caerostris</taxon>
    </lineage>
</organism>
<sequence>MHIWCPLCDEDTLHFDMGAKLGFDYDINIVCNACSKFKAIASTSEKDIHLNYDVNLRMTKLLRTFAKDTMLLKSSS</sequence>
<keyword evidence="2" id="KW-1185">Reference proteome</keyword>
<dbReference type="EMBL" id="BPLR01012623">
    <property type="protein sequence ID" value="GIY55251.1"/>
    <property type="molecule type" value="Genomic_DNA"/>
</dbReference>